<reference evidence="1 2" key="1">
    <citation type="journal article" date="2019" name="PLoS Negl. Trop. Dis.">
        <title>Revisiting the worldwide diversity of Leptospira species in the environment.</title>
        <authorList>
            <person name="Vincent A.T."/>
            <person name="Schiettekatte O."/>
            <person name="Bourhy P."/>
            <person name="Veyrier F.J."/>
            <person name="Picardeau M."/>
        </authorList>
    </citation>
    <scope>NUCLEOTIDE SEQUENCE [LARGE SCALE GENOMIC DNA]</scope>
    <source>
        <strain evidence="1 2">201702444</strain>
    </source>
</reference>
<name>A0A5F2BH36_9LEPT</name>
<dbReference type="Proteomes" id="UP000298429">
    <property type="component" value="Unassembled WGS sequence"/>
</dbReference>
<comment type="caution">
    <text evidence="1">The sequence shown here is derived from an EMBL/GenBank/DDBJ whole genome shotgun (WGS) entry which is preliminary data.</text>
</comment>
<dbReference type="EMBL" id="RQGN01000038">
    <property type="protein sequence ID" value="TGM04878.1"/>
    <property type="molecule type" value="Genomic_DNA"/>
</dbReference>
<evidence type="ECO:0000313" key="1">
    <source>
        <dbReference type="EMBL" id="TGM04878.1"/>
    </source>
</evidence>
<organism evidence="1 2">
    <name type="scientific">Leptospira barantonii</name>
    <dbReference type="NCBI Taxonomy" id="2023184"/>
    <lineage>
        <taxon>Bacteria</taxon>
        <taxon>Pseudomonadati</taxon>
        <taxon>Spirochaetota</taxon>
        <taxon>Spirochaetia</taxon>
        <taxon>Leptospirales</taxon>
        <taxon>Leptospiraceae</taxon>
        <taxon>Leptospira</taxon>
    </lineage>
</organism>
<protein>
    <submittedName>
        <fullName evidence="1">Uncharacterized protein</fullName>
    </submittedName>
</protein>
<proteinExistence type="predicted"/>
<gene>
    <name evidence="1" type="ORF">EHQ76_07495</name>
</gene>
<dbReference type="RefSeq" id="WP_167882989.1">
    <property type="nucleotide sequence ID" value="NZ_RQGN01000038.1"/>
</dbReference>
<accession>A0A5F2BH36</accession>
<dbReference type="AlphaFoldDB" id="A0A5F2BH36"/>
<evidence type="ECO:0000313" key="2">
    <source>
        <dbReference type="Proteomes" id="UP000298429"/>
    </source>
</evidence>
<sequence>MFEKEEIPDEDYIFYRVHKNLTDNKNEILPNVFRDKGTSMSTDWERYSSAQDTQDRGKTPTDNFILKLNVGKVRSKITLQVEHDPIDDNQAHTSVLGEKDTEARIHLMRISKIILPLSFHE</sequence>